<dbReference type="PANTHER" id="PTHR11135">
    <property type="entry name" value="HISTONE ACETYLTRANSFERASE-RELATED"/>
    <property type="match status" value="1"/>
</dbReference>
<dbReference type="EMBL" id="HBHK01006399">
    <property type="protein sequence ID" value="CAD9672246.1"/>
    <property type="molecule type" value="Transcribed_RNA"/>
</dbReference>
<comment type="similarity">
    <text evidence="3">Belongs to the ELP3 family.</text>
</comment>
<organism evidence="19">
    <name type="scientific">Mucochytrium quahogii</name>
    <dbReference type="NCBI Taxonomy" id="96639"/>
    <lineage>
        <taxon>Eukaryota</taxon>
        <taxon>Sar</taxon>
        <taxon>Stramenopiles</taxon>
        <taxon>Bigyra</taxon>
        <taxon>Labyrinthulomycetes</taxon>
        <taxon>Thraustochytrida</taxon>
        <taxon>Thraustochytriidae</taxon>
        <taxon>Mucochytrium</taxon>
    </lineage>
</organism>
<comment type="cofactor">
    <cofactor evidence="1">
        <name>[4Fe-4S] cluster</name>
        <dbReference type="ChEBI" id="CHEBI:49883"/>
    </cofactor>
</comment>
<dbReference type="AlphaFoldDB" id="A0A7S2RIL5"/>
<dbReference type="InterPro" id="IPR032432">
    <property type="entry name" value="Radical_SAM_C"/>
</dbReference>
<dbReference type="PANTHER" id="PTHR11135:SF2">
    <property type="entry name" value="ELONGATOR COMPLEX PROTEIN 3"/>
    <property type="match status" value="1"/>
</dbReference>
<evidence type="ECO:0000256" key="2">
    <source>
        <dbReference type="ARBA" id="ARBA00005217"/>
    </source>
</evidence>
<dbReference type="Pfam" id="PF16199">
    <property type="entry name" value="Radical_SAM_C"/>
    <property type="match status" value="1"/>
</dbReference>
<keyword evidence="11" id="KW-0408">Iron</keyword>
<dbReference type="NCBIfam" id="TIGR01211">
    <property type="entry name" value="ELP3"/>
    <property type="match status" value="1"/>
</dbReference>
<dbReference type="GO" id="GO:0005634">
    <property type="term" value="C:nucleus"/>
    <property type="evidence" value="ECO:0007669"/>
    <property type="project" value="TreeGrafter"/>
</dbReference>
<evidence type="ECO:0000256" key="14">
    <source>
        <dbReference type="ARBA" id="ARBA00044771"/>
    </source>
</evidence>
<dbReference type="GO" id="GO:0033588">
    <property type="term" value="C:elongator holoenzyme complex"/>
    <property type="evidence" value="ECO:0007669"/>
    <property type="project" value="TreeGrafter"/>
</dbReference>
<dbReference type="UniPathway" id="UPA00988"/>
<evidence type="ECO:0000256" key="11">
    <source>
        <dbReference type="ARBA" id="ARBA00023004"/>
    </source>
</evidence>
<evidence type="ECO:0000313" key="19">
    <source>
        <dbReference type="EMBL" id="CAD9672246.1"/>
    </source>
</evidence>
<keyword evidence="10" id="KW-0694">RNA-binding</keyword>
<evidence type="ECO:0000256" key="12">
    <source>
        <dbReference type="ARBA" id="ARBA00023014"/>
    </source>
</evidence>
<dbReference type="Gene3D" id="3.80.30.20">
    <property type="entry name" value="tm_1862 like domain"/>
    <property type="match status" value="1"/>
</dbReference>
<evidence type="ECO:0000256" key="16">
    <source>
        <dbReference type="SAM" id="Coils"/>
    </source>
</evidence>
<keyword evidence="13" id="KW-0012">Acyltransferase</keyword>
<dbReference type="Pfam" id="PF04055">
    <property type="entry name" value="Radical_SAM"/>
    <property type="match status" value="1"/>
</dbReference>
<keyword evidence="8" id="KW-0819">tRNA processing</keyword>
<dbReference type="InterPro" id="IPR016181">
    <property type="entry name" value="Acyl_CoA_acyltransferase"/>
</dbReference>
<dbReference type="GO" id="GO:0106261">
    <property type="term" value="F:tRNA uridine(34) acetyltransferase activity"/>
    <property type="evidence" value="ECO:0007669"/>
    <property type="project" value="UniProtKB-EC"/>
</dbReference>
<dbReference type="SMART" id="SM00729">
    <property type="entry name" value="Elp3"/>
    <property type="match status" value="1"/>
</dbReference>
<comment type="catalytic activity">
    <reaction evidence="15">
        <text>uridine(34) in tRNA + acetyl-CoA + S-adenosyl-L-methionine + H2O = 5-(carboxymethyl)uridine(34) in tRNA + 5'-deoxyadenosine + L-methionine + CoA + 2 H(+)</text>
        <dbReference type="Rhea" id="RHEA:61020"/>
        <dbReference type="Rhea" id="RHEA-COMP:10407"/>
        <dbReference type="Rhea" id="RHEA-COMP:11727"/>
        <dbReference type="ChEBI" id="CHEBI:15377"/>
        <dbReference type="ChEBI" id="CHEBI:15378"/>
        <dbReference type="ChEBI" id="CHEBI:17319"/>
        <dbReference type="ChEBI" id="CHEBI:57287"/>
        <dbReference type="ChEBI" id="CHEBI:57288"/>
        <dbReference type="ChEBI" id="CHEBI:57844"/>
        <dbReference type="ChEBI" id="CHEBI:59789"/>
        <dbReference type="ChEBI" id="CHEBI:65315"/>
        <dbReference type="ChEBI" id="CHEBI:74882"/>
        <dbReference type="EC" id="2.3.1.311"/>
    </reaction>
    <physiologicalReaction direction="left-to-right" evidence="15">
        <dbReference type="Rhea" id="RHEA:61021"/>
    </physiologicalReaction>
</comment>
<feature type="region of interest" description="Disordered" evidence="17">
    <location>
        <begin position="71"/>
        <end position="108"/>
    </location>
</feature>
<accession>A0A7S2RIL5</accession>
<evidence type="ECO:0000256" key="10">
    <source>
        <dbReference type="ARBA" id="ARBA00022884"/>
    </source>
</evidence>
<reference evidence="19" key="1">
    <citation type="submission" date="2021-01" db="EMBL/GenBank/DDBJ databases">
        <authorList>
            <person name="Corre E."/>
            <person name="Pelletier E."/>
            <person name="Niang G."/>
            <person name="Scheremetjew M."/>
            <person name="Finn R."/>
            <person name="Kale V."/>
            <person name="Holt S."/>
            <person name="Cochrane G."/>
            <person name="Meng A."/>
            <person name="Brown T."/>
            <person name="Cohen L."/>
        </authorList>
    </citation>
    <scope>NUCLEOTIDE SEQUENCE</scope>
    <source>
        <strain evidence="19">NY070348D</strain>
    </source>
</reference>
<keyword evidence="12" id="KW-0411">Iron-sulfur</keyword>
<evidence type="ECO:0000256" key="15">
    <source>
        <dbReference type="ARBA" id="ARBA00047372"/>
    </source>
</evidence>
<dbReference type="InterPro" id="IPR039661">
    <property type="entry name" value="ELP3"/>
</dbReference>
<keyword evidence="4" id="KW-0004">4Fe-4S</keyword>
<dbReference type="InterPro" id="IPR007197">
    <property type="entry name" value="rSAM"/>
</dbReference>
<dbReference type="SFLD" id="SFLDG01086">
    <property type="entry name" value="elongater_protein-like"/>
    <property type="match status" value="1"/>
</dbReference>
<evidence type="ECO:0000256" key="7">
    <source>
        <dbReference type="ARBA" id="ARBA00022691"/>
    </source>
</evidence>
<dbReference type="GO" id="GO:0046872">
    <property type="term" value="F:metal ion binding"/>
    <property type="evidence" value="ECO:0007669"/>
    <property type="project" value="UniProtKB-KW"/>
</dbReference>
<dbReference type="InterPro" id="IPR006638">
    <property type="entry name" value="Elp3/MiaA/NifB-like_rSAM"/>
</dbReference>
<dbReference type="EC" id="2.3.1.311" evidence="14"/>
<comment type="pathway">
    <text evidence="2">tRNA modification.</text>
</comment>
<dbReference type="InterPro" id="IPR023404">
    <property type="entry name" value="rSAM_horseshoe"/>
</dbReference>
<dbReference type="GO" id="GO:0000049">
    <property type="term" value="F:tRNA binding"/>
    <property type="evidence" value="ECO:0007669"/>
    <property type="project" value="UniProtKB-KW"/>
</dbReference>
<evidence type="ECO:0000256" key="1">
    <source>
        <dbReference type="ARBA" id="ARBA00001966"/>
    </source>
</evidence>
<keyword evidence="6" id="KW-0808">Transferase</keyword>
<feature type="coiled-coil region" evidence="16">
    <location>
        <begin position="274"/>
        <end position="301"/>
    </location>
</feature>
<evidence type="ECO:0000256" key="3">
    <source>
        <dbReference type="ARBA" id="ARBA00005494"/>
    </source>
</evidence>
<evidence type="ECO:0000259" key="18">
    <source>
        <dbReference type="SMART" id="SM00729"/>
    </source>
</evidence>
<proteinExistence type="inferred from homology"/>
<dbReference type="CDD" id="cd01335">
    <property type="entry name" value="Radical_SAM"/>
    <property type="match status" value="1"/>
</dbReference>
<dbReference type="GO" id="GO:0051539">
    <property type="term" value="F:4 iron, 4 sulfur cluster binding"/>
    <property type="evidence" value="ECO:0007669"/>
    <property type="project" value="UniProtKB-KW"/>
</dbReference>
<evidence type="ECO:0000256" key="4">
    <source>
        <dbReference type="ARBA" id="ARBA00022485"/>
    </source>
</evidence>
<evidence type="ECO:0000256" key="6">
    <source>
        <dbReference type="ARBA" id="ARBA00022679"/>
    </source>
</evidence>
<dbReference type="GO" id="GO:0002926">
    <property type="term" value="P:tRNA wobble base 5-methoxycarbonylmethyl-2-thiouridinylation"/>
    <property type="evidence" value="ECO:0007669"/>
    <property type="project" value="TreeGrafter"/>
</dbReference>
<sequence length="659" mass="75073">MQAQGRIKWQTGTDPSKVVDECNLHYENHDIEDIYKRWDNIVEQEHWEPLESALNEIIGIITGKIVPVEQSEQQPVTSKKKNKRKAKTSLVETADKKSKLNTGDPKTQEAKPFRYEKLVTPVLQRHKILVRKAVLLYAYQTFLAEGKLERCLLLEDMLITKKSKSASGILSITVLTSPYPTVDGKKQRFSCEWNCYYCPNQPGQPRSYLRDEPAVLRANQNGFDPVLQFTDRAACLAQNGHPVDKVELLVLGGTWSSYQDAYQEAFVRDLFYAANTFMHRKEKLRERKSLLEEQIENETALCKIIGLTLETRPDTINLNELQKLRRYGCTRVQIGIQHTSDAILDKINRQSTLEDARNAIRLLKQACFKIDVHLMPNLPGATPKMDNTMFDQMLDDPTLQADQWKIYPCEVTPWTLIKKWYDEGKFVPYPDEDLIEVIVRVKARIHPWIRLNRIIRDIPKQYILGGIESPSLRQDLSGIMKSKGLKCDCIRCREVGLAHAHRMSEAVLTERTYPSSGGMEHFLSFETPDHSVIFGFVRLRVPGGDEDNIGTQAFPELEGAALVRELHVYGKLIATSDPRSSHAQHVGFGTRLMKRAEDIAFSAGFSKIAVIAGVGTREYYKKLGYRLDRTDAGGFPIKRLDTVGVVGRFVESVSSWFKS</sequence>
<dbReference type="InterPro" id="IPR058240">
    <property type="entry name" value="rSAM_sf"/>
</dbReference>
<evidence type="ECO:0000256" key="8">
    <source>
        <dbReference type="ARBA" id="ARBA00022694"/>
    </source>
</evidence>
<dbReference type="SUPFAM" id="SSF102114">
    <property type="entry name" value="Radical SAM enzymes"/>
    <property type="match status" value="1"/>
</dbReference>
<keyword evidence="16" id="KW-0175">Coiled coil</keyword>
<evidence type="ECO:0000256" key="9">
    <source>
        <dbReference type="ARBA" id="ARBA00022723"/>
    </source>
</evidence>
<gene>
    <name evidence="19" type="ORF">QSP1433_LOCUS3871</name>
</gene>
<dbReference type="SUPFAM" id="SSF55729">
    <property type="entry name" value="Acyl-CoA N-acyltransferases (Nat)"/>
    <property type="match status" value="1"/>
</dbReference>
<dbReference type="FunFam" id="3.80.30.20:FF:000011">
    <property type="entry name" value="Elongator complex"/>
    <property type="match status" value="1"/>
</dbReference>
<dbReference type="SFLD" id="SFLDF00344">
    <property type="entry name" value="ELP3-like"/>
    <property type="match status" value="1"/>
</dbReference>
<keyword evidence="9" id="KW-0479">Metal-binding</keyword>
<feature type="compositionally biased region" description="Basic residues" evidence="17">
    <location>
        <begin position="78"/>
        <end position="87"/>
    </location>
</feature>
<evidence type="ECO:0000256" key="17">
    <source>
        <dbReference type="SAM" id="MobiDB-lite"/>
    </source>
</evidence>
<feature type="domain" description="Elp3/MiaA/NifB-like radical SAM core" evidence="18">
    <location>
        <begin position="175"/>
        <end position="440"/>
    </location>
</feature>
<dbReference type="SFLD" id="SFLDS00029">
    <property type="entry name" value="Radical_SAM"/>
    <property type="match status" value="1"/>
</dbReference>
<dbReference type="InterPro" id="IPR034687">
    <property type="entry name" value="ELP3-like"/>
</dbReference>
<protein>
    <recommendedName>
        <fullName evidence="14">tRNA carboxymethyluridine synthase</fullName>
        <ecNumber evidence="14">2.3.1.311</ecNumber>
    </recommendedName>
</protein>
<name>A0A7S2RIL5_9STRA</name>
<evidence type="ECO:0000256" key="5">
    <source>
        <dbReference type="ARBA" id="ARBA00022555"/>
    </source>
</evidence>
<dbReference type="GO" id="GO:0005737">
    <property type="term" value="C:cytoplasm"/>
    <property type="evidence" value="ECO:0007669"/>
    <property type="project" value="TreeGrafter"/>
</dbReference>
<evidence type="ECO:0000256" key="13">
    <source>
        <dbReference type="ARBA" id="ARBA00023315"/>
    </source>
</evidence>
<keyword evidence="5" id="KW-0820">tRNA-binding</keyword>
<keyword evidence="7" id="KW-0949">S-adenosyl-L-methionine</keyword>
<dbReference type="Gene3D" id="3.40.630.30">
    <property type="match status" value="1"/>
</dbReference>